<evidence type="ECO:0000259" key="5">
    <source>
        <dbReference type="Pfam" id="PF22435"/>
    </source>
</evidence>
<dbReference type="EMBL" id="CP002455">
    <property type="protein sequence ID" value="ADX67616.1"/>
    <property type="molecule type" value="Genomic_DNA"/>
</dbReference>
<evidence type="ECO:0000259" key="4">
    <source>
        <dbReference type="Pfam" id="PF00588"/>
    </source>
</evidence>
<keyword evidence="3" id="KW-0808">Transferase</keyword>
<evidence type="ECO:0000256" key="3">
    <source>
        <dbReference type="ARBA" id="ARBA00022679"/>
    </source>
</evidence>
<dbReference type="PANTHER" id="PTHR43191:SF2">
    <property type="entry name" value="RRNA METHYLTRANSFERASE 3, MITOCHONDRIAL"/>
    <property type="match status" value="1"/>
</dbReference>
<dbReference type="AlphaFoldDB" id="F0P1I8"/>
<gene>
    <name evidence="6" type="ordered locus">Weevi_0905</name>
</gene>
<dbReference type="eggNOG" id="COG0566">
    <property type="taxonomic scope" value="Bacteria"/>
</dbReference>
<comment type="similarity">
    <text evidence="1">Belongs to the class IV-like SAM-binding methyltransferase superfamily. RNA methyltransferase TrmH family.</text>
</comment>
<dbReference type="GO" id="GO:0032259">
    <property type="term" value="P:methylation"/>
    <property type="evidence" value="ECO:0007669"/>
    <property type="project" value="UniProtKB-KW"/>
</dbReference>
<dbReference type="Gene3D" id="3.30.1330.30">
    <property type="match status" value="1"/>
</dbReference>
<dbReference type="Pfam" id="PF22435">
    <property type="entry name" value="MRM3-like_sub_bind"/>
    <property type="match status" value="1"/>
</dbReference>
<dbReference type="InterPro" id="IPR029064">
    <property type="entry name" value="Ribosomal_eL30-like_sf"/>
</dbReference>
<dbReference type="Gene3D" id="3.40.1280.10">
    <property type="match status" value="1"/>
</dbReference>
<dbReference type="STRING" id="865938.Weevi_0905"/>
<dbReference type="SUPFAM" id="SSF55315">
    <property type="entry name" value="L30e-like"/>
    <property type="match status" value="1"/>
</dbReference>
<keyword evidence="2 6" id="KW-0489">Methyltransferase</keyword>
<dbReference type="GO" id="GO:0003723">
    <property type="term" value="F:RNA binding"/>
    <property type="evidence" value="ECO:0007669"/>
    <property type="project" value="InterPro"/>
</dbReference>
<organism evidence="6 7">
    <name type="scientific">Weeksella virosa (strain ATCC 43766 / DSM 16922 / JCM 21250 / CCUG 30538 / CDC 9751 / IAM 14551 / NBRC 16016 / NCTC 11634 / CL345/78)</name>
    <dbReference type="NCBI Taxonomy" id="865938"/>
    <lineage>
        <taxon>Bacteria</taxon>
        <taxon>Pseudomonadati</taxon>
        <taxon>Bacteroidota</taxon>
        <taxon>Flavobacteriia</taxon>
        <taxon>Flavobacteriales</taxon>
        <taxon>Weeksellaceae</taxon>
        <taxon>Weeksella</taxon>
    </lineage>
</organism>
<feature type="domain" description="tRNA/rRNA methyltransferase SpoU type" evidence="4">
    <location>
        <begin position="110"/>
        <end position="250"/>
    </location>
</feature>
<dbReference type="CDD" id="cd18104">
    <property type="entry name" value="SpoU-like_RNA-MTase"/>
    <property type="match status" value="1"/>
</dbReference>
<reference evidence="7" key="2">
    <citation type="journal article" date="2011" name="Stand. Genomic Sci.">
        <title>Complete genome sequence of Weeksella virosa type strain (9751T).</title>
        <authorList>
            <person name="Lang E."/>
            <person name="Teshima H."/>
            <person name="Lucas S."/>
            <person name="Lapidus A."/>
            <person name="Hammon N."/>
            <person name="Deshpande S."/>
            <person name="Nolan M."/>
            <person name="Cheng J."/>
            <person name="Pitluck S."/>
            <person name="Liolios K."/>
            <person name="Pagani I."/>
            <person name="Mikhailova N."/>
            <person name="Ivanova N."/>
            <person name="Mavromatis K."/>
            <person name="Pati A."/>
            <person name="Tapia R."/>
            <person name="Han C."/>
            <person name="Goodwin L."/>
            <person name="Chen A."/>
            <person name="Palaniappan K."/>
            <person name="Land M."/>
            <person name="Hauser L."/>
            <person name="Chang Y."/>
            <person name="Jeffries C."/>
            <person name="Brambilla E."/>
            <person name="Kopitz M."/>
            <person name="Rohde M."/>
            <person name="Goker M."/>
            <person name="Tindall B."/>
            <person name="Detter J."/>
            <person name="Woyke T."/>
            <person name="Bristow J."/>
            <person name="Eisen J."/>
            <person name="Markowitz V."/>
            <person name="Hugenholtz P."/>
            <person name="Klenk H."/>
            <person name="Kyrpides N."/>
        </authorList>
    </citation>
    <scope>NUCLEOTIDE SEQUENCE [LARGE SCALE GENOMIC DNA]</scope>
    <source>
        <strain evidence="7">ATCC 43766 / DSM 16922 / JCM 21250 / NBRC 16016 / NCTC 11634 / CL345/78</strain>
    </source>
</reference>
<dbReference type="InterPro" id="IPR029028">
    <property type="entry name" value="Alpha/beta_knot_MTases"/>
</dbReference>
<dbReference type="GO" id="GO:0006396">
    <property type="term" value="P:RNA processing"/>
    <property type="evidence" value="ECO:0007669"/>
    <property type="project" value="InterPro"/>
</dbReference>
<proteinExistence type="inferred from homology"/>
<evidence type="ECO:0000256" key="1">
    <source>
        <dbReference type="ARBA" id="ARBA00007228"/>
    </source>
</evidence>
<dbReference type="InterPro" id="IPR051259">
    <property type="entry name" value="rRNA_Methyltransferase"/>
</dbReference>
<name>F0P1I8_WEEVC</name>
<feature type="domain" description="MRM3-like substrate binding" evidence="5">
    <location>
        <begin position="8"/>
        <end position="91"/>
    </location>
</feature>
<evidence type="ECO:0000256" key="2">
    <source>
        <dbReference type="ARBA" id="ARBA00022603"/>
    </source>
</evidence>
<dbReference type="SUPFAM" id="SSF75217">
    <property type="entry name" value="alpha/beta knot"/>
    <property type="match status" value="1"/>
</dbReference>
<dbReference type="GO" id="GO:0008173">
    <property type="term" value="F:RNA methyltransferase activity"/>
    <property type="evidence" value="ECO:0007669"/>
    <property type="project" value="InterPro"/>
</dbReference>
<accession>F0P1I8</accession>
<evidence type="ECO:0000313" key="7">
    <source>
        <dbReference type="Proteomes" id="UP000008641"/>
    </source>
</evidence>
<evidence type="ECO:0000313" key="6">
    <source>
        <dbReference type="EMBL" id="ADX67616.1"/>
    </source>
</evidence>
<sequence>MHIESLQNPKIKNLLKLQEKSRERKKQNTFVVEGLQENRLAIEGGFRALEFYICEDIFDDNLPLENGKIYKVNKPVFEKIAYRKTTGGIVGVYATKENNLSGVELPENALILVLEAVEKPGNLGAILRTADGAKVDAVIVCDETVDFYNPNVIRSSVGTLFTNQIASGSKEEVLNFLKNNNIQIVSTFLRDNTKSLYEMDFSSSSAIVLGTEATGLSDFWADESDVLIKIPMLGKVDSLNVSNAAAICVYEAVRQRL</sequence>
<dbReference type="Pfam" id="PF00588">
    <property type="entry name" value="SpoU_methylase"/>
    <property type="match status" value="1"/>
</dbReference>
<keyword evidence="7" id="KW-1185">Reference proteome</keyword>
<dbReference type="KEGG" id="wvi:Weevi_0905"/>
<dbReference type="RefSeq" id="WP_013598007.1">
    <property type="nucleotide sequence ID" value="NC_015144.1"/>
</dbReference>
<reference evidence="6 7" key="1">
    <citation type="journal article" date="2011" name="Stand. Genomic Sci.">
        <title>Complete genome sequence of Weeksella virosa type strain (9751).</title>
        <authorList>
            <person name="Lang E."/>
            <person name="Teshima H."/>
            <person name="Lucas S."/>
            <person name="Lapidus A."/>
            <person name="Hammon N."/>
            <person name="Deshpande S."/>
            <person name="Nolan M."/>
            <person name="Cheng J.F."/>
            <person name="Pitluck S."/>
            <person name="Liolios K."/>
            <person name="Pagani I."/>
            <person name="Mikhailova N."/>
            <person name="Ivanova N."/>
            <person name="Mavromatis K."/>
            <person name="Pati A."/>
            <person name="Tapia R."/>
            <person name="Han C."/>
            <person name="Goodwin L."/>
            <person name="Chen A."/>
            <person name="Palaniappan K."/>
            <person name="Land M."/>
            <person name="Hauser L."/>
            <person name="Chang Y.J."/>
            <person name="Jeffries C.D."/>
            <person name="Brambilla E.M."/>
            <person name="Kopitz M."/>
            <person name="Rohde M."/>
            <person name="Goker M."/>
            <person name="Tindall B.J."/>
            <person name="Detter J.C."/>
            <person name="Woyke T."/>
            <person name="Bristow J."/>
            <person name="Eisen J.A."/>
            <person name="Markowitz V."/>
            <person name="Hugenholtz P."/>
            <person name="Klenk H.P."/>
            <person name="Kyrpides N.C."/>
        </authorList>
    </citation>
    <scope>NUCLEOTIDE SEQUENCE [LARGE SCALE GENOMIC DNA]</scope>
    <source>
        <strain evidence="7">ATCC 43766 / DSM 16922 / JCM 21250 / NBRC 16016 / NCTC 11634 / CL345/78</strain>
    </source>
</reference>
<dbReference type="Proteomes" id="UP000008641">
    <property type="component" value="Chromosome"/>
</dbReference>
<dbReference type="InterPro" id="IPR053888">
    <property type="entry name" value="MRM3-like_sub_bind"/>
</dbReference>
<dbReference type="HOGENOM" id="CLU_021322_3_2_10"/>
<dbReference type="PANTHER" id="PTHR43191">
    <property type="entry name" value="RRNA METHYLTRANSFERASE 3"/>
    <property type="match status" value="1"/>
</dbReference>
<protein>
    <submittedName>
        <fullName evidence="6">tRNA/rRNA methyltransferase (SpoU)</fullName>
    </submittedName>
</protein>
<dbReference type="InterPro" id="IPR001537">
    <property type="entry name" value="SpoU_MeTrfase"/>
</dbReference>
<dbReference type="InterPro" id="IPR029026">
    <property type="entry name" value="tRNA_m1G_MTases_N"/>
</dbReference>
<dbReference type="OrthoDB" id="9794400at2"/>